<keyword evidence="4" id="KW-0963">Cytoplasm</keyword>
<keyword evidence="5" id="KW-0677">Repeat</keyword>
<dbReference type="GO" id="GO:0005634">
    <property type="term" value="C:nucleus"/>
    <property type="evidence" value="ECO:0007669"/>
    <property type="project" value="UniProtKB-SubCell"/>
</dbReference>
<keyword evidence="11" id="KW-1185">Reference proteome</keyword>
<evidence type="ECO:0000256" key="1">
    <source>
        <dbReference type="ARBA" id="ARBA00004123"/>
    </source>
</evidence>
<dbReference type="Pfam" id="PF13513">
    <property type="entry name" value="HEAT_EZ"/>
    <property type="match status" value="1"/>
</dbReference>
<dbReference type="InterPro" id="IPR040122">
    <property type="entry name" value="Importin_beta"/>
</dbReference>
<feature type="region of interest" description="Disordered" evidence="8">
    <location>
        <begin position="424"/>
        <end position="444"/>
    </location>
</feature>
<dbReference type="Pfam" id="PF18808">
    <property type="entry name" value="Importin_rep_4"/>
    <property type="match status" value="1"/>
</dbReference>
<proteinExistence type="predicted"/>
<dbReference type="InterPro" id="IPR041653">
    <property type="entry name" value="Importin_rep_4"/>
</dbReference>
<comment type="caution">
    <text evidence="10">The sequence shown here is derived from an EMBL/GenBank/DDBJ whole genome shotgun (WGS) entry which is preliminary data.</text>
</comment>
<dbReference type="Proteomes" id="UP001063166">
    <property type="component" value="Unassembled WGS sequence"/>
</dbReference>
<evidence type="ECO:0000313" key="10">
    <source>
        <dbReference type="EMBL" id="GLB38133.1"/>
    </source>
</evidence>
<dbReference type="EMBL" id="BRPK01000004">
    <property type="protein sequence ID" value="GLB38133.1"/>
    <property type="molecule type" value="Genomic_DNA"/>
</dbReference>
<dbReference type="OrthoDB" id="543373at2759"/>
<evidence type="ECO:0000256" key="4">
    <source>
        <dbReference type="ARBA" id="ARBA00022490"/>
    </source>
</evidence>
<evidence type="ECO:0000313" key="11">
    <source>
        <dbReference type="Proteomes" id="UP001063166"/>
    </source>
</evidence>
<dbReference type="Gene3D" id="1.25.10.10">
    <property type="entry name" value="Leucine-rich Repeat Variant"/>
    <property type="match status" value="2"/>
</dbReference>
<evidence type="ECO:0000256" key="6">
    <source>
        <dbReference type="ARBA" id="ARBA00022927"/>
    </source>
</evidence>
<evidence type="ECO:0000256" key="8">
    <source>
        <dbReference type="SAM" id="MobiDB-lite"/>
    </source>
</evidence>
<evidence type="ECO:0000256" key="2">
    <source>
        <dbReference type="ARBA" id="ARBA00004496"/>
    </source>
</evidence>
<feature type="compositionally biased region" description="Polar residues" evidence="8">
    <location>
        <begin position="431"/>
        <end position="440"/>
    </location>
</feature>
<feature type="compositionally biased region" description="Low complexity" evidence="8">
    <location>
        <begin position="320"/>
        <end position="345"/>
    </location>
</feature>
<dbReference type="PANTHER" id="PTHR10527">
    <property type="entry name" value="IMPORTIN BETA"/>
    <property type="match status" value="1"/>
</dbReference>
<dbReference type="InterPro" id="IPR016024">
    <property type="entry name" value="ARM-type_fold"/>
</dbReference>
<feature type="region of interest" description="Disordered" evidence="8">
    <location>
        <begin position="319"/>
        <end position="360"/>
    </location>
</feature>
<keyword evidence="7" id="KW-0539">Nucleus</keyword>
<accession>A0A9P3PMF7</accession>
<keyword evidence="6" id="KW-0653">Protein transport</keyword>
<evidence type="ECO:0000259" key="9">
    <source>
        <dbReference type="SMART" id="SM01349"/>
    </source>
</evidence>
<dbReference type="InterPro" id="IPR034085">
    <property type="entry name" value="TOG"/>
</dbReference>
<comment type="subcellular location">
    <subcellularLocation>
        <location evidence="2">Cytoplasm</location>
    </subcellularLocation>
    <subcellularLocation>
        <location evidence="1">Nucleus</location>
    </subcellularLocation>
</comment>
<dbReference type="AlphaFoldDB" id="A0A9P3PMF7"/>
<dbReference type="GO" id="GO:0006606">
    <property type="term" value="P:protein import into nucleus"/>
    <property type="evidence" value="ECO:0007669"/>
    <property type="project" value="InterPro"/>
</dbReference>
<sequence>MEAVVPAEITAELTQILSNLVLGDNEIRSNAEKAVNDRLAHTPELYLLALTQFAIAADTDVMRSFSLVLLRRLLFRPAPTSAAGPTTHPTPRLTLYDHLSSQTITTLERLLLHSLSHEPIPKVRRNTVDTVCDLANQSMARGRPWHALQSQAFAMSQAQGTQEATGRASAFGVFANAPNLVMDLQAEVVLGVFQKGLQDPDSIDVRHAALRASVAYLEAADAQQLAQALPLMQPMLETLPALAHSLSLAHPFPQPSASAPTPPTSSTTSNYHHLSVFLSVLTPLCSSHPSLFAPHLPALLQFLPALILPAADCGPTPTVSRPFPARSAPGSSASGPSSARQGAFVFPPPAGPGQEAEKEDEVLSLAEEDDLRQTLRLSALEFMISLSEARPSMVKKQPGWVEIVVRACLEAMGEFDEEAEGGLEGWLADDPSSNSSSAETDSPPALYEQSLDRLACAMGGRAVLPPAFQYIPSMLASYDWRVRHAGLMAIAAIAEGTGKVMQNELGKIVDLVTPMFSDSHPRVRYAACQCVGQLCTDLEEIIQEKYHQQLFAVLIPTLEDPEPRVHSHAAAALINFCEGVERDTLLPYLDPIVERLLRLLNPNGDPAHVKRYVQEQAITTLAMVADASEATFAKHYPSIMPLLLNVLRNADAPDYRKLRAKAMECAGLIAIAVGREVFGPDASTLVELLIRIQKSPPDPSDTQLGHYLIATWAKVCQAMGQEFEPYLPIVMPALLQTASAKADVSVYDEDEEKAEEREGWETVIMDGQTLGIRTSAIEEKCQAFETLVIYCSTLGARFAPYLTQSLEVTLPALRFYFHDGVREACAVLIPMLLAAGKASNTLTNQMVSATLTQLINCISTEHDASFLASLYKCFNDAVRVIGWAGALPREFNDGVVQATKHQLQALADRRKGRANHAAAAAAAGAAAVGVEGDKEEMALLEEIEDFALEDMGKMLASLDPSHPLLIAVSSVKDLGFNRWNSDEDEG</sequence>
<evidence type="ECO:0000256" key="5">
    <source>
        <dbReference type="ARBA" id="ARBA00022737"/>
    </source>
</evidence>
<evidence type="ECO:0000256" key="7">
    <source>
        <dbReference type="ARBA" id="ARBA00023242"/>
    </source>
</evidence>
<feature type="domain" description="TOG" evidence="9">
    <location>
        <begin position="450"/>
        <end position="701"/>
    </location>
</feature>
<protein>
    <submittedName>
        <fullName evidence="10">ARM repeat-containing protein</fullName>
    </submittedName>
</protein>
<reference evidence="10" key="1">
    <citation type="submission" date="2022-07" db="EMBL/GenBank/DDBJ databases">
        <title>The genome of Lyophyllum shimeji provides insight into the initial evolution of ectomycorrhizal fungal genome.</title>
        <authorList>
            <person name="Kobayashi Y."/>
            <person name="Shibata T."/>
            <person name="Hirakawa H."/>
            <person name="Shigenobu S."/>
            <person name="Nishiyama T."/>
            <person name="Yamada A."/>
            <person name="Hasebe M."/>
            <person name="Kawaguchi M."/>
        </authorList>
    </citation>
    <scope>NUCLEOTIDE SEQUENCE</scope>
    <source>
        <strain evidence="10">AT787</strain>
    </source>
</reference>
<dbReference type="SUPFAM" id="SSF48371">
    <property type="entry name" value="ARM repeat"/>
    <property type="match status" value="1"/>
</dbReference>
<name>A0A9P3PMF7_LYOSH</name>
<dbReference type="Pfam" id="PF25574">
    <property type="entry name" value="TPR_IMB1"/>
    <property type="match status" value="1"/>
</dbReference>
<dbReference type="InterPro" id="IPR011989">
    <property type="entry name" value="ARM-like"/>
</dbReference>
<dbReference type="GO" id="GO:0005737">
    <property type="term" value="C:cytoplasm"/>
    <property type="evidence" value="ECO:0007669"/>
    <property type="project" value="UniProtKB-SubCell"/>
</dbReference>
<organism evidence="10 11">
    <name type="scientific">Lyophyllum shimeji</name>
    <name type="common">Hon-shimeji</name>
    <name type="synonym">Tricholoma shimeji</name>
    <dbReference type="NCBI Taxonomy" id="47721"/>
    <lineage>
        <taxon>Eukaryota</taxon>
        <taxon>Fungi</taxon>
        <taxon>Dikarya</taxon>
        <taxon>Basidiomycota</taxon>
        <taxon>Agaricomycotina</taxon>
        <taxon>Agaricomycetes</taxon>
        <taxon>Agaricomycetidae</taxon>
        <taxon>Agaricales</taxon>
        <taxon>Tricholomatineae</taxon>
        <taxon>Lyophyllaceae</taxon>
        <taxon>Lyophyllum</taxon>
    </lineage>
</organism>
<dbReference type="InterPro" id="IPR057672">
    <property type="entry name" value="TPR_IPO4/5"/>
</dbReference>
<keyword evidence="3" id="KW-0813">Transport</keyword>
<evidence type="ECO:0000256" key="3">
    <source>
        <dbReference type="ARBA" id="ARBA00022448"/>
    </source>
</evidence>
<dbReference type="SMART" id="SM01349">
    <property type="entry name" value="TOG"/>
    <property type="match status" value="1"/>
</dbReference>
<dbReference type="InterPro" id="IPR058584">
    <property type="entry name" value="IMB1_TNPO1-like_TPR"/>
</dbReference>
<dbReference type="Pfam" id="PF25780">
    <property type="entry name" value="TPR_IPO5"/>
    <property type="match status" value="1"/>
</dbReference>
<gene>
    <name evidence="10" type="primary">PSE1</name>
    <name evidence="10" type="ORF">LshimejAT787_0411840</name>
</gene>